<keyword evidence="3" id="KW-0249">Electron transport</keyword>
<keyword evidence="3" id="KW-0472">Membrane</keyword>
<dbReference type="PANTHER" id="PTHR12910">
    <property type="entry name" value="NADH-UBIQUINONE OXIDOREDUCTASE SUBUNIT B17.2"/>
    <property type="match status" value="1"/>
</dbReference>
<keyword evidence="3" id="KW-0496">Mitochondrion</keyword>
<protein>
    <recommendedName>
        <fullName evidence="2 3">NADH dehydrogenase [ubiquinone] 1 alpha subcomplex subunit 12</fullName>
    </recommendedName>
</protein>
<reference evidence="4" key="2">
    <citation type="submission" date="2025-09" db="UniProtKB">
        <authorList>
            <consortium name="Ensembl"/>
        </authorList>
    </citation>
    <scope>IDENTIFICATION</scope>
</reference>
<reference evidence="4" key="1">
    <citation type="submission" date="2025-08" db="UniProtKB">
        <authorList>
            <consortium name="Ensembl"/>
        </authorList>
    </citation>
    <scope>IDENTIFICATION</scope>
</reference>
<evidence type="ECO:0000313" key="4">
    <source>
        <dbReference type="Ensembl" id="ENSCPIP00010013250.1"/>
    </source>
</evidence>
<dbReference type="GO" id="GO:0005743">
    <property type="term" value="C:mitochondrial inner membrane"/>
    <property type="evidence" value="ECO:0007669"/>
    <property type="project" value="UniProtKB-SubCell"/>
</dbReference>
<name>A0A8C3LP29_CHRPC</name>
<evidence type="ECO:0000313" key="5">
    <source>
        <dbReference type="Proteomes" id="UP000694543"/>
    </source>
</evidence>
<dbReference type="Pfam" id="PF05071">
    <property type="entry name" value="NDUFA12"/>
    <property type="match status" value="1"/>
</dbReference>
<dbReference type="AlphaFoldDB" id="A0A8C3LP29"/>
<dbReference type="GO" id="GO:0045271">
    <property type="term" value="C:respiratory chain complex I"/>
    <property type="evidence" value="ECO:0007669"/>
    <property type="project" value="InterPro"/>
</dbReference>
<keyword evidence="3" id="KW-0679">Respiratory chain</keyword>
<keyword evidence="3" id="KW-0999">Mitochondrion inner membrane</keyword>
<keyword evidence="5" id="KW-1185">Reference proteome</keyword>
<comment type="subcellular location">
    <subcellularLocation>
        <location evidence="3">Mitochondrion inner membrane</location>
        <topology evidence="3">Peripheral membrane protein</topology>
        <orientation evidence="3">Matrix side</orientation>
    </subcellularLocation>
</comment>
<evidence type="ECO:0000256" key="2">
    <source>
        <dbReference type="ARBA" id="ARBA00040285"/>
    </source>
</evidence>
<comment type="subunit">
    <text evidence="3">Complex I is composed of 45 different subunits.</text>
</comment>
<evidence type="ECO:0000256" key="1">
    <source>
        <dbReference type="ARBA" id="ARBA00007355"/>
    </source>
</evidence>
<dbReference type="GO" id="GO:0006979">
    <property type="term" value="P:response to oxidative stress"/>
    <property type="evidence" value="ECO:0007669"/>
    <property type="project" value="TreeGrafter"/>
</dbReference>
<organism evidence="4 5">
    <name type="scientific">Chrysolophus pictus</name>
    <name type="common">Golden pheasant</name>
    <name type="synonym">Phasianus pictus</name>
    <dbReference type="NCBI Taxonomy" id="9089"/>
    <lineage>
        <taxon>Eukaryota</taxon>
        <taxon>Metazoa</taxon>
        <taxon>Chordata</taxon>
        <taxon>Craniata</taxon>
        <taxon>Vertebrata</taxon>
        <taxon>Euteleostomi</taxon>
        <taxon>Archelosauria</taxon>
        <taxon>Archosauria</taxon>
        <taxon>Dinosauria</taxon>
        <taxon>Saurischia</taxon>
        <taxon>Theropoda</taxon>
        <taxon>Coelurosauria</taxon>
        <taxon>Aves</taxon>
        <taxon>Neognathae</taxon>
        <taxon>Galloanserae</taxon>
        <taxon>Galliformes</taxon>
        <taxon>Phasianidae</taxon>
        <taxon>Phasianinae</taxon>
        <taxon>Chrysolophus</taxon>
    </lineage>
</organism>
<dbReference type="Proteomes" id="UP000694543">
    <property type="component" value="Unplaced"/>
</dbReference>
<dbReference type="PANTHER" id="PTHR12910:SF2">
    <property type="entry name" value="NADH DEHYDROGENASE [UBIQUINONE] 1 ALPHA SUBCOMPLEX SUBUNIT 12"/>
    <property type="match status" value="1"/>
</dbReference>
<comment type="similarity">
    <text evidence="1 3">Belongs to the complex I NDUFA12 subunit family.</text>
</comment>
<comment type="function">
    <text evidence="3">Accessory subunit of the mitochondrial membrane respiratory chain NADH dehydrogenase (Complex I), that is believed not to be involved in catalysis. Complex I functions in the transfer of electrons from NADH to the respiratory chain. The immediate electron acceptor for the enzyme is believed to be ubiquinone.</text>
</comment>
<sequence length="79" mass="9344">INFYCSFTVTKIIKAVLLGFHRVNELKTGTLVGVDKYGNKYYEDKRNFFGRHRWVIYTSEMNGKNTFWEVDGSMVPPEW</sequence>
<proteinExistence type="inferred from homology"/>
<keyword evidence="3" id="KW-0813">Transport</keyword>
<dbReference type="InterPro" id="IPR007763">
    <property type="entry name" value="NDUFA12"/>
</dbReference>
<evidence type="ECO:0000256" key="3">
    <source>
        <dbReference type="RuleBase" id="RU363103"/>
    </source>
</evidence>
<dbReference type="Ensembl" id="ENSCPIT00010015730.1">
    <property type="protein sequence ID" value="ENSCPIP00010013250.1"/>
    <property type="gene ID" value="ENSCPIG00010010459.1"/>
</dbReference>
<accession>A0A8C3LP29</accession>